<reference evidence="8" key="4">
    <citation type="submission" date="2025-08" db="UniProtKB">
        <authorList>
            <consortium name="Ensembl"/>
        </authorList>
    </citation>
    <scope>IDENTIFICATION</scope>
</reference>
<proteinExistence type="predicted"/>
<feature type="signal peptide" evidence="6">
    <location>
        <begin position="1"/>
        <end position="24"/>
    </location>
</feature>
<reference evidence="9" key="1">
    <citation type="journal article" date="2006" name="Science">
        <title>Ancient noncoding elements conserved in the human genome.</title>
        <authorList>
            <person name="Venkatesh B."/>
            <person name="Kirkness E.F."/>
            <person name="Loh Y.H."/>
            <person name="Halpern A.L."/>
            <person name="Lee A.P."/>
            <person name="Johnson J."/>
            <person name="Dandona N."/>
            <person name="Viswanathan L.D."/>
            <person name="Tay A."/>
            <person name="Venter J.C."/>
            <person name="Strausberg R.L."/>
            <person name="Brenner S."/>
        </authorList>
    </citation>
    <scope>NUCLEOTIDE SEQUENCE [LARGE SCALE GENOMIC DNA]</scope>
</reference>
<dbReference type="OMA" id="HCAIRAT"/>
<dbReference type="GO" id="GO:0002250">
    <property type="term" value="P:adaptive immune response"/>
    <property type="evidence" value="ECO:0007669"/>
    <property type="project" value="UniProtKB-KW"/>
</dbReference>
<name>A0A4W3GNZ1_CALMI</name>
<dbReference type="SMART" id="SM00406">
    <property type="entry name" value="IGv"/>
    <property type="match status" value="1"/>
</dbReference>
<evidence type="ECO:0000256" key="4">
    <source>
        <dbReference type="ARBA" id="ARBA00023319"/>
    </source>
</evidence>
<organism evidence="8 9">
    <name type="scientific">Callorhinchus milii</name>
    <name type="common">Ghost shark</name>
    <dbReference type="NCBI Taxonomy" id="7868"/>
    <lineage>
        <taxon>Eukaryota</taxon>
        <taxon>Metazoa</taxon>
        <taxon>Chordata</taxon>
        <taxon>Craniata</taxon>
        <taxon>Vertebrata</taxon>
        <taxon>Chondrichthyes</taxon>
        <taxon>Holocephali</taxon>
        <taxon>Chimaeriformes</taxon>
        <taxon>Callorhinchidae</taxon>
        <taxon>Callorhinchus</taxon>
    </lineage>
</organism>
<keyword evidence="5" id="KW-0391">Immunity</keyword>
<evidence type="ECO:0000256" key="5">
    <source>
        <dbReference type="ARBA" id="ARBA00043266"/>
    </source>
</evidence>
<reference evidence="8" key="5">
    <citation type="submission" date="2025-09" db="UniProtKB">
        <authorList>
            <consortium name="Ensembl"/>
        </authorList>
    </citation>
    <scope>IDENTIFICATION</scope>
</reference>
<protein>
    <recommendedName>
        <fullName evidence="7">Ig-like domain-containing protein</fullName>
    </recommendedName>
</protein>
<dbReference type="InterPro" id="IPR007110">
    <property type="entry name" value="Ig-like_dom"/>
</dbReference>
<dbReference type="GeneTree" id="ENSGT00830000128446"/>
<keyword evidence="2" id="KW-1064">Adaptive immunity</keyword>
<accession>A0A4W3GNZ1</accession>
<dbReference type="PANTHER" id="PTHR19367:SF18">
    <property type="entry name" value="T CELL RECEPTOR ALPHA VARIABLE 16"/>
    <property type="match status" value="1"/>
</dbReference>
<dbReference type="InterPro" id="IPR013783">
    <property type="entry name" value="Ig-like_fold"/>
</dbReference>
<dbReference type="InterPro" id="IPR013106">
    <property type="entry name" value="Ig_V-set"/>
</dbReference>
<dbReference type="Ensembl" id="ENSCMIT00000005876.1">
    <property type="protein sequence ID" value="ENSCMIP00000005683.1"/>
    <property type="gene ID" value="ENSCMIG00000003293.1"/>
</dbReference>
<evidence type="ECO:0000256" key="6">
    <source>
        <dbReference type="SAM" id="SignalP"/>
    </source>
</evidence>
<dbReference type="InterPro" id="IPR003599">
    <property type="entry name" value="Ig_sub"/>
</dbReference>
<keyword evidence="3" id="KW-0675">Receptor</keyword>
<keyword evidence="5" id="KW-1279">T cell receptor</keyword>
<evidence type="ECO:0000313" key="8">
    <source>
        <dbReference type="Ensembl" id="ENSCMIP00000005683.1"/>
    </source>
</evidence>
<dbReference type="InterPro" id="IPR051287">
    <property type="entry name" value="TCR_variable_region"/>
</dbReference>
<dbReference type="SUPFAM" id="SSF48726">
    <property type="entry name" value="Immunoglobulin"/>
    <property type="match status" value="1"/>
</dbReference>
<feature type="chain" id="PRO_5021231127" description="Ig-like domain-containing protein" evidence="6">
    <location>
        <begin position="25"/>
        <end position="130"/>
    </location>
</feature>
<dbReference type="Proteomes" id="UP000314986">
    <property type="component" value="Unassembled WGS sequence"/>
</dbReference>
<dbReference type="InterPro" id="IPR036179">
    <property type="entry name" value="Ig-like_dom_sf"/>
</dbReference>
<dbReference type="PROSITE" id="PS50835">
    <property type="entry name" value="IG_LIKE"/>
    <property type="match status" value="1"/>
</dbReference>
<reference evidence="9" key="2">
    <citation type="journal article" date="2007" name="PLoS Biol.">
        <title>Survey sequencing and comparative analysis of the elephant shark (Callorhinchus milii) genome.</title>
        <authorList>
            <person name="Venkatesh B."/>
            <person name="Kirkness E.F."/>
            <person name="Loh Y.H."/>
            <person name="Halpern A.L."/>
            <person name="Lee A.P."/>
            <person name="Johnson J."/>
            <person name="Dandona N."/>
            <person name="Viswanathan L.D."/>
            <person name="Tay A."/>
            <person name="Venter J.C."/>
            <person name="Strausberg R.L."/>
            <person name="Brenner S."/>
        </authorList>
    </citation>
    <scope>NUCLEOTIDE SEQUENCE [LARGE SCALE GENOMIC DNA]</scope>
</reference>
<dbReference type="PANTHER" id="PTHR19367">
    <property type="entry name" value="T-CELL RECEPTOR ALPHA CHAIN V REGION"/>
    <property type="match status" value="1"/>
</dbReference>
<evidence type="ECO:0000259" key="7">
    <source>
        <dbReference type="PROSITE" id="PS50835"/>
    </source>
</evidence>
<evidence type="ECO:0000256" key="2">
    <source>
        <dbReference type="ARBA" id="ARBA00023130"/>
    </source>
</evidence>
<dbReference type="AlphaFoldDB" id="A0A4W3GNZ1"/>
<evidence type="ECO:0000313" key="9">
    <source>
        <dbReference type="Proteomes" id="UP000314986"/>
    </source>
</evidence>
<evidence type="ECO:0000256" key="3">
    <source>
        <dbReference type="ARBA" id="ARBA00023170"/>
    </source>
</evidence>
<sequence length="130" mass="14816">MTNLLLFLVLEGLLLGVWNSVAQSETSVTMTEGGEVTLHSNYSTSLSSYCLNWYRQRPEKQPEYILQRCTNTYEHKENFAKIRFSDELQISKKSSKLTISQLELSDSALYHCAIRATVMETSLSLVQKLS</sequence>
<dbReference type="Pfam" id="PF07686">
    <property type="entry name" value="V-set"/>
    <property type="match status" value="1"/>
</dbReference>
<dbReference type="GO" id="GO:0042101">
    <property type="term" value="C:T cell receptor complex"/>
    <property type="evidence" value="ECO:0007669"/>
    <property type="project" value="UniProtKB-KW"/>
</dbReference>
<feature type="domain" description="Ig-like" evidence="7">
    <location>
        <begin position="19"/>
        <end position="124"/>
    </location>
</feature>
<evidence type="ECO:0000256" key="1">
    <source>
        <dbReference type="ARBA" id="ARBA00022729"/>
    </source>
</evidence>
<keyword evidence="9" id="KW-1185">Reference proteome</keyword>
<reference evidence="9" key="3">
    <citation type="journal article" date="2014" name="Nature">
        <title>Elephant shark genome provides unique insights into gnathostome evolution.</title>
        <authorList>
            <consortium name="International Elephant Shark Genome Sequencing Consortium"/>
            <person name="Venkatesh B."/>
            <person name="Lee A.P."/>
            <person name="Ravi V."/>
            <person name="Maurya A.K."/>
            <person name="Lian M.M."/>
            <person name="Swann J.B."/>
            <person name="Ohta Y."/>
            <person name="Flajnik M.F."/>
            <person name="Sutoh Y."/>
            <person name="Kasahara M."/>
            <person name="Hoon S."/>
            <person name="Gangu V."/>
            <person name="Roy S.W."/>
            <person name="Irimia M."/>
            <person name="Korzh V."/>
            <person name="Kondrychyn I."/>
            <person name="Lim Z.W."/>
            <person name="Tay B.H."/>
            <person name="Tohari S."/>
            <person name="Kong K.W."/>
            <person name="Ho S."/>
            <person name="Lorente-Galdos B."/>
            <person name="Quilez J."/>
            <person name="Marques-Bonet T."/>
            <person name="Raney B.J."/>
            <person name="Ingham P.W."/>
            <person name="Tay A."/>
            <person name="Hillier L.W."/>
            <person name="Minx P."/>
            <person name="Boehm T."/>
            <person name="Wilson R.K."/>
            <person name="Brenner S."/>
            <person name="Warren W.C."/>
        </authorList>
    </citation>
    <scope>NUCLEOTIDE SEQUENCE [LARGE SCALE GENOMIC DNA]</scope>
</reference>
<dbReference type="SMART" id="SM00409">
    <property type="entry name" value="IG"/>
    <property type="match status" value="1"/>
</dbReference>
<dbReference type="InParanoid" id="A0A4W3GNZ1"/>
<keyword evidence="1 6" id="KW-0732">Signal</keyword>
<keyword evidence="4" id="KW-0393">Immunoglobulin domain</keyword>
<dbReference type="Gene3D" id="2.60.40.10">
    <property type="entry name" value="Immunoglobulins"/>
    <property type="match status" value="1"/>
</dbReference>